<keyword evidence="2" id="KW-0963">Cytoplasm</keyword>
<dbReference type="PROSITE" id="PS01124">
    <property type="entry name" value="HTH_ARAC_FAMILY_2"/>
    <property type="match status" value="1"/>
</dbReference>
<evidence type="ECO:0000256" key="3">
    <source>
        <dbReference type="ARBA" id="ARBA00022553"/>
    </source>
</evidence>
<feature type="domain" description="Response regulatory" evidence="10">
    <location>
        <begin position="3"/>
        <end position="120"/>
    </location>
</feature>
<comment type="caution">
    <text evidence="11">The sequence shown here is derived from an EMBL/GenBank/DDBJ whole genome shotgun (WGS) entry which is preliminary data.</text>
</comment>
<dbReference type="Gene3D" id="1.10.10.60">
    <property type="entry name" value="Homeodomain-like"/>
    <property type="match status" value="2"/>
</dbReference>
<organism evidence="11 12">
    <name type="scientific">Cohnella nanjingensis</name>
    <dbReference type="NCBI Taxonomy" id="1387779"/>
    <lineage>
        <taxon>Bacteria</taxon>
        <taxon>Bacillati</taxon>
        <taxon>Bacillota</taxon>
        <taxon>Bacilli</taxon>
        <taxon>Bacillales</taxon>
        <taxon>Paenibacillaceae</taxon>
        <taxon>Cohnella</taxon>
    </lineage>
</organism>
<dbReference type="Pfam" id="PF12833">
    <property type="entry name" value="HTH_18"/>
    <property type="match status" value="1"/>
</dbReference>
<feature type="domain" description="HTH araC/xylS-type" evidence="9">
    <location>
        <begin position="431"/>
        <end position="529"/>
    </location>
</feature>
<dbReference type="InterPro" id="IPR051552">
    <property type="entry name" value="HptR"/>
</dbReference>
<evidence type="ECO:0000256" key="1">
    <source>
        <dbReference type="ARBA" id="ARBA00004496"/>
    </source>
</evidence>
<dbReference type="PANTHER" id="PTHR42713:SF3">
    <property type="entry name" value="TRANSCRIPTIONAL REGULATORY PROTEIN HPTR"/>
    <property type="match status" value="1"/>
</dbReference>
<evidence type="ECO:0000256" key="6">
    <source>
        <dbReference type="ARBA" id="ARBA00023125"/>
    </source>
</evidence>
<dbReference type="Proteomes" id="UP000547209">
    <property type="component" value="Unassembled WGS sequence"/>
</dbReference>
<feature type="modified residue" description="4-aspartylphosphate" evidence="8">
    <location>
        <position position="55"/>
    </location>
</feature>
<dbReference type="InterPro" id="IPR009057">
    <property type="entry name" value="Homeodomain-like_sf"/>
</dbReference>
<name>A0A7X0RMF7_9BACL</name>
<gene>
    <name evidence="11" type="ORF">H7C19_05910</name>
</gene>
<dbReference type="SMART" id="SM00342">
    <property type="entry name" value="HTH_ARAC"/>
    <property type="match status" value="1"/>
</dbReference>
<dbReference type="InterPro" id="IPR018060">
    <property type="entry name" value="HTH_AraC"/>
</dbReference>
<evidence type="ECO:0000256" key="4">
    <source>
        <dbReference type="ARBA" id="ARBA00023012"/>
    </source>
</evidence>
<dbReference type="Gene3D" id="3.40.50.2300">
    <property type="match status" value="1"/>
</dbReference>
<evidence type="ECO:0000256" key="7">
    <source>
        <dbReference type="ARBA" id="ARBA00023163"/>
    </source>
</evidence>
<keyword evidence="5" id="KW-0805">Transcription regulation</keyword>
<sequence>MYKVLIVEDEMLVRVGLKNSIPWSQHDMKVIADVSNGREALAVYESEKPDLIVTDLKMPVMDGLEMISEIRSKDVDTKILILSCMEEFEYARKAASLKVSGYILKLTMTVEEMEDVLASVAEELRSRSLAPATPVPFNHRLSLNMLKEKLLKDYLFYGVYSEGELRTLLKQMDSPIDDPGRVAMAIMETNEYSRLLKRFSDDRGELIRFTVLNILNEIMDNHGAGEAYHDRDHRYILLFSFDPRNGDEDNRAKLNVVFDNIRKVMLTYFDVPVFIGVSAFGDGFRHLKKRYQDCVALMEGRYFSEAYVQFAAEWSPLGGERRWKQLTLKSCSAWESLGAPYGEDLRRETEKRLAQPLPDEASWKRLFVGLMDWSRAYLGIPEDHAALMELSGSERIQASPAVLDSIHAWEVYLEETAKLKDMIKSVSKEVAEAVQYIQKRYDQDISLKEISEYVQLSPNYLSMLFKKDMGRNLIEYMTDYRIQKAKELLRSTSLKTYEIAENVGVPDSAYFSRLFKKATGVSPVEFRKTKVLGGKAGSHEDT</sequence>
<comment type="subcellular location">
    <subcellularLocation>
        <location evidence="1">Cytoplasm</location>
    </subcellularLocation>
</comment>
<keyword evidence="3 8" id="KW-0597">Phosphoprotein</keyword>
<dbReference type="GO" id="GO:0005737">
    <property type="term" value="C:cytoplasm"/>
    <property type="evidence" value="ECO:0007669"/>
    <property type="project" value="UniProtKB-SubCell"/>
</dbReference>
<dbReference type="PROSITE" id="PS50110">
    <property type="entry name" value="RESPONSE_REGULATORY"/>
    <property type="match status" value="1"/>
</dbReference>
<proteinExistence type="predicted"/>
<evidence type="ECO:0000313" key="12">
    <source>
        <dbReference type="Proteomes" id="UP000547209"/>
    </source>
</evidence>
<dbReference type="RefSeq" id="WP_185141661.1">
    <property type="nucleotide sequence ID" value="NZ_JACJVP010000007.1"/>
</dbReference>
<dbReference type="Pfam" id="PF00072">
    <property type="entry name" value="Response_reg"/>
    <property type="match status" value="1"/>
</dbReference>
<dbReference type="SMART" id="SM00448">
    <property type="entry name" value="REC"/>
    <property type="match status" value="1"/>
</dbReference>
<accession>A0A7X0RMF7</accession>
<evidence type="ECO:0000256" key="2">
    <source>
        <dbReference type="ARBA" id="ARBA00022490"/>
    </source>
</evidence>
<dbReference type="InterPro" id="IPR001789">
    <property type="entry name" value="Sig_transdc_resp-reg_receiver"/>
</dbReference>
<keyword evidence="12" id="KW-1185">Reference proteome</keyword>
<dbReference type="InterPro" id="IPR011006">
    <property type="entry name" value="CheY-like_superfamily"/>
</dbReference>
<dbReference type="CDD" id="cd17536">
    <property type="entry name" value="REC_YesN-like"/>
    <property type="match status" value="1"/>
</dbReference>
<keyword evidence="4" id="KW-0902">Two-component regulatory system</keyword>
<dbReference type="EMBL" id="JACJVP010000007">
    <property type="protein sequence ID" value="MBB6670218.1"/>
    <property type="molecule type" value="Genomic_DNA"/>
</dbReference>
<keyword evidence="6" id="KW-0238">DNA-binding</keyword>
<dbReference type="GO" id="GO:0000160">
    <property type="term" value="P:phosphorelay signal transduction system"/>
    <property type="evidence" value="ECO:0007669"/>
    <property type="project" value="UniProtKB-KW"/>
</dbReference>
<evidence type="ECO:0000256" key="5">
    <source>
        <dbReference type="ARBA" id="ARBA00023015"/>
    </source>
</evidence>
<evidence type="ECO:0000259" key="10">
    <source>
        <dbReference type="PROSITE" id="PS50110"/>
    </source>
</evidence>
<evidence type="ECO:0000256" key="8">
    <source>
        <dbReference type="PROSITE-ProRule" id="PRU00169"/>
    </source>
</evidence>
<dbReference type="GO" id="GO:0043565">
    <property type="term" value="F:sequence-specific DNA binding"/>
    <property type="evidence" value="ECO:0007669"/>
    <property type="project" value="InterPro"/>
</dbReference>
<dbReference type="SUPFAM" id="SSF52172">
    <property type="entry name" value="CheY-like"/>
    <property type="match status" value="1"/>
</dbReference>
<dbReference type="PANTHER" id="PTHR42713">
    <property type="entry name" value="HISTIDINE KINASE-RELATED"/>
    <property type="match status" value="1"/>
</dbReference>
<dbReference type="AlphaFoldDB" id="A0A7X0RMF7"/>
<dbReference type="SUPFAM" id="SSF46689">
    <property type="entry name" value="Homeodomain-like"/>
    <property type="match status" value="2"/>
</dbReference>
<evidence type="ECO:0000313" key="11">
    <source>
        <dbReference type="EMBL" id="MBB6670218.1"/>
    </source>
</evidence>
<protein>
    <submittedName>
        <fullName evidence="11">Response regulator</fullName>
    </submittedName>
</protein>
<evidence type="ECO:0000259" key="9">
    <source>
        <dbReference type="PROSITE" id="PS01124"/>
    </source>
</evidence>
<keyword evidence="7" id="KW-0804">Transcription</keyword>
<dbReference type="GO" id="GO:0003700">
    <property type="term" value="F:DNA-binding transcription factor activity"/>
    <property type="evidence" value="ECO:0007669"/>
    <property type="project" value="InterPro"/>
</dbReference>
<reference evidence="11 12" key="1">
    <citation type="submission" date="2020-08" db="EMBL/GenBank/DDBJ databases">
        <title>Cohnella phylogeny.</title>
        <authorList>
            <person name="Dunlap C."/>
        </authorList>
    </citation>
    <scope>NUCLEOTIDE SEQUENCE [LARGE SCALE GENOMIC DNA]</scope>
    <source>
        <strain evidence="11 12">DSM 28246</strain>
    </source>
</reference>